<dbReference type="GO" id="GO:0016740">
    <property type="term" value="F:transferase activity"/>
    <property type="evidence" value="ECO:0007669"/>
    <property type="project" value="UniProtKB-ARBA"/>
</dbReference>
<reference evidence="16 17" key="1">
    <citation type="submission" date="2017-02" db="EMBL/GenBank/DDBJ databases">
        <title>The complete genomic sequence of a novel cold adapted crude oil-degrading bacterium Planococcus qaidamina Y42.</title>
        <authorList>
            <person name="Yang R."/>
        </authorList>
    </citation>
    <scope>NUCLEOTIDE SEQUENCE [LARGE SCALE GENOMIC DNA]</scope>
    <source>
        <strain evidence="16 17">Y42</strain>
    </source>
</reference>
<evidence type="ECO:0000256" key="9">
    <source>
        <dbReference type="ARBA" id="ARBA00022842"/>
    </source>
</evidence>
<keyword evidence="4 13" id="KW-0963">Cytoplasm</keyword>
<keyword evidence="7 13" id="KW-0547">Nucleotide-binding</keyword>
<dbReference type="OrthoDB" id="9801152at2"/>
<gene>
    <name evidence="13" type="primary">lysS</name>
    <name evidence="16" type="ORF">B0X71_00340</name>
</gene>
<dbReference type="HAMAP" id="MF_00252">
    <property type="entry name" value="Lys_tRNA_synth_class2"/>
    <property type="match status" value="1"/>
</dbReference>
<feature type="binding site" evidence="13">
    <location>
        <position position="404"/>
    </location>
    <ligand>
        <name>Mg(2+)</name>
        <dbReference type="ChEBI" id="CHEBI:18420"/>
        <label>1</label>
    </ligand>
</feature>
<evidence type="ECO:0000256" key="4">
    <source>
        <dbReference type="ARBA" id="ARBA00022490"/>
    </source>
</evidence>
<dbReference type="InterPro" id="IPR004365">
    <property type="entry name" value="NA-bd_OB_tRNA"/>
</dbReference>
<dbReference type="RefSeq" id="WP_077587608.1">
    <property type="nucleotide sequence ID" value="NZ_CP019640.1"/>
</dbReference>
<dbReference type="PRINTS" id="PR00982">
    <property type="entry name" value="TRNASYNTHLYS"/>
</dbReference>
<dbReference type="InterPro" id="IPR044136">
    <property type="entry name" value="Lys-tRNA-ligase_II_N"/>
</dbReference>
<dbReference type="InterPro" id="IPR018149">
    <property type="entry name" value="Lys-tRNA-synth_II_C"/>
</dbReference>
<dbReference type="GO" id="GO:0000287">
    <property type="term" value="F:magnesium ion binding"/>
    <property type="evidence" value="ECO:0007669"/>
    <property type="project" value="UniProtKB-UniRule"/>
</dbReference>
<dbReference type="GO" id="GO:0006430">
    <property type="term" value="P:lysyl-tRNA aminoacylation"/>
    <property type="evidence" value="ECO:0007669"/>
    <property type="project" value="UniProtKB-UniRule"/>
</dbReference>
<organism evidence="16 17">
    <name type="scientific">Planococcus lenghuensis</name>
    <dbReference type="NCBI Taxonomy" id="2213202"/>
    <lineage>
        <taxon>Bacteria</taxon>
        <taxon>Bacillati</taxon>
        <taxon>Bacillota</taxon>
        <taxon>Bacilli</taxon>
        <taxon>Bacillales</taxon>
        <taxon>Caryophanaceae</taxon>
        <taxon>Planococcus</taxon>
    </lineage>
</organism>
<evidence type="ECO:0000256" key="2">
    <source>
        <dbReference type="ARBA" id="ARBA00008226"/>
    </source>
</evidence>
<dbReference type="Pfam" id="PF01336">
    <property type="entry name" value="tRNA_anti-codon"/>
    <property type="match status" value="1"/>
</dbReference>
<dbReference type="CDD" id="cd04322">
    <property type="entry name" value="LysRS_N"/>
    <property type="match status" value="1"/>
</dbReference>
<dbReference type="FunFam" id="2.40.50.140:FF:000024">
    <property type="entry name" value="Lysine--tRNA ligase"/>
    <property type="match status" value="1"/>
</dbReference>
<dbReference type="Proteomes" id="UP000188184">
    <property type="component" value="Chromosome"/>
</dbReference>
<keyword evidence="9 13" id="KW-0460">Magnesium</keyword>
<dbReference type="InterPro" id="IPR034762">
    <property type="entry name" value="Lys-tRNA-ligase_II_bac/euk"/>
</dbReference>
<dbReference type="InterPro" id="IPR045864">
    <property type="entry name" value="aa-tRNA-synth_II/BPL/LPL"/>
</dbReference>
<dbReference type="PANTHER" id="PTHR42918:SF15">
    <property type="entry name" value="LYSINE--TRNA LIGASE, CHLOROPLASTIC_MITOCHONDRIAL"/>
    <property type="match status" value="1"/>
</dbReference>
<evidence type="ECO:0000256" key="5">
    <source>
        <dbReference type="ARBA" id="ARBA00022598"/>
    </source>
</evidence>
<dbReference type="EC" id="6.1.1.6" evidence="13"/>
<keyword evidence="8 13" id="KW-0067">ATP-binding</keyword>
<feature type="domain" description="Aminoacyl-transfer RNA synthetases class-II family profile" evidence="15">
    <location>
        <begin position="174"/>
        <end position="492"/>
    </location>
</feature>
<dbReference type="SUPFAM" id="SSF50249">
    <property type="entry name" value="Nucleic acid-binding proteins"/>
    <property type="match status" value="1"/>
</dbReference>
<evidence type="ECO:0000259" key="15">
    <source>
        <dbReference type="PROSITE" id="PS50862"/>
    </source>
</evidence>
<dbReference type="GO" id="GO:0005524">
    <property type="term" value="F:ATP binding"/>
    <property type="evidence" value="ECO:0007669"/>
    <property type="project" value="UniProtKB-UniRule"/>
</dbReference>
<dbReference type="NCBIfam" id="TIGR00499">
    <property type="entry name" value="lysS_bact"/>
    <property type="match status" value="1"/>
</dbReference>
<dbReference type="InterPro" id="IPR012340">
    <property type="entry name" value="NA-bd_OB-fold"/>
</dbReference>
<dbReference type="InterPro" id="IPR006195">
    <property type="entry name" value="aa-tRNA-synth_II"/>
</dbReference>
<evidence type="ECO:0000313" key="17">
    <source>
        <dbReference type="Proteomes" id="UP000188184"/>
    </source>
</evidence>
<evidence type="ECO:0000256" key="7">
    <source>
        <dbReference type="ARBA" id="ARBA00022741"/>
    </source>
</evidence>
<dbReference type="EMBL" id="CP019640">
    <property type="protein sequence ID" value="AQQ51734.1"/>
    <property type="molecule type" value="Genomic_DNA"/>
</dbReference>
<evidence type="ECO:0000256" key="1">
    <source>
        <dbReference type="ARBA" id="ARBA00004496"/>
    </source>
</evidence>
<evidence type="ECO:0000313" key="16">
    <source>
        <dbReference type="EMBL" id="AQQ51734.1"/>
    </source>
</evidence>
<evidence type="ECO:0000256" key="3">
    <source>
        <dbReference type="ARBA" id="ARBA00011738"/>
    </source>
</evidence>
<evidence type="ECO:0000256" key="10">
    <source>
        <dbReference type="ARBA" id="ARBA00022917"/>
    </source>
</evidence>
<feature type="binding site" evidence="13">
    <location>
        <position position="411"/>
    </location>
    <ligand>
        <name>Mg(2+)</name>
        <dbReference type="ChEBI" id="CHEBI:18420"/>
        <label>1</label>
    </ligand>
</feature>
<keyword evidence="5 13" id="KW-0436">Ligase</keyword>
<evidence type="ECO:0000256" key="8">
    <source>
        <dbReference type="ARBA" id="ARBA00022840"/>
    </source>
</evidence>
<dbReference type="GO" id="GO:0004824">
    <property type="term" value="F:lysine-tRNA ligase activity"/>
    <property type="evidence" value="ECO:0007669"/>
    <property type="project" value="UniProtKB-UniRule"/>
</dbReference>
<dbReference type="CDD" id="cd00775">
    <property type="entry name" value="LysRS_core"/>
    <property type="match status" value="1"/>
</dbReference>
<comment type="cofactor">
    <cofactor evidence="13 14">
        <name>Mg(2+)</name>
        <dbReference type="ChEBI" id="CHEBI:18420"/>
    </cofactor>
    <text evidence="13 14">Binds 3 Mg(2+) ions per subunit.</text>
</comment>
<dbReference type="GO" id="GO:0005829">
    <property type="term" value="C:cytosol"/>
    <property type="evidence" value="ECO:0007669"/>
    <property type="project" value="TreeGrafter"/>
</dbReference>
<dbReference type="SUPFAM" id="SSF55681">
    <property type="entry name" value="Class II aaRS and biotin synthetases"/>
    <property type="match status" value="1"/>
</dbReference>
<dbReference type="PROSITE" id="PS50862">
    <property type="entry name" value="AA_TRNA_LIGASE_II"/>
    <property type="match status" value="1"/>
</dbReference>
<dbReference type="Pfam" id="PF00152">
    <property type="entry name" value="tRNA-synt_2"/>
    <property type="match status" value="1"/>
</dbReference>
<comment type="similarity">
    <text evidence="2 13">Belongs to the class-II aminoacyl-tRNA synthetase family.</text>
</comment>
<dbReference type="FunFam" id="3.30.930.10:FF:000001">
    <property type="entry name" value="Lysine--tRNA ligase"/>
    <property type="match status" value="1"/>
</dbReference>
<dbReference type="PANTHER" id="PTHR42918">
    <property type="entry name" value="LYSYL-TRNA SYNTHETASE"/>
    <property type="match status" value="1"/>
</dbReference>
<evidence type="ECO:0000256" key="13">
    <source>
        <dbReference type="HAMAP-Rule" id="MF_00252"/>
    </source>
</evidence>
<evidence type="ECO:0000256" key="6">
    <source>
        <dbReference type="ARBA" id="ARBA00022723"/>
    </source>
</evidence>
<dbReference type="InterPro" id="IPR004364">
    <property type="entry name" value="Aa-tRNA-synt_II"/>
</dbReference>
<dbReference type="GO" id="GO:0140096">
    <property type="term" value="F:catalytic activity, acting on a protein"/>
    <property type="evidence" value="ECO:0007669"/>
    <property type="project" value="UniProtKB-ARBA"/>
</dbReference>
<comment type="subunit">
    <text evidence="3 13">Homodimer.</text>
</comment>
<dbReference type="PIRSF" id="PIRSF039101">
    <property type="entry name" value="LysRS2"/>
    <property type="match status" value="1"/>
</dbReference>
<keyword evidence="17" id="KW-1185">Reference proteome</keyword>
<accession>A0A1Q2KUD4</accession>
<dbReference type="NCBIfam" id="NF001756">
    <property type="entry name" value="PRK00484.1"/>
    <property type="match status" value="1"/>
</dbReference>
<dbReference type="InterPro" id="IPR002313">
    <property type="entry name" value="Lys-tRNA-ligase_II"/>
</dbReference>
<evidence type="ECO:0000256" key="11">
    <source>
        <dbReference type="ARBA" id="ARBA00023146"/>
    </source>
</evidence>
<keyword evidence="6 13" id="KW-0479">Metal-binding</keyword>
<proteinExistence type="inferred from homology"/>
<evidence type="ECO:0000256" key="14">
    <source>
        <dbReference type="RuleBase" id="RU000336"/>
    </source>
</evidence>
<evidence type="ECO:0000256" key="12">
    <source>
        <dbReference type="ARBA" id="ARBA00048573"/>
    </source>
</evidence>
<name>A0A1Q2KUD4_9BACL</name>
<comment type="catalytic activity">
    <reaction evidence="12 13 14">
        <text>tRNA(Lys) + L-lysine + ATP = L-lysyl-tRNA(Lys) + AMP + diphosphate</text>
        <dbReference type="Rhea" id="RHEA:20792"/>
        <dbReference type="Rhea" id="RHEA-COMP:9696"/>
        <dbReference type="Rhea" id="RHEA-COMP:9697"/>
        <dbReference type="ChEBI" id="CHEBI:30616"/>
        <dbReference type="ChEBI" id="CHEBI:32551"/>
        <dbReference type="ChEBI" id="CHEBI:33019"/>
        <dbReference type="ChEBI" id="CHEBI:78442"/>
        <dbReference type="ChEBI" id="CHEBI:78529"/>
        <dbReference type="ChEBI" id="CHEBI:456215"/>
        <dbReference type="EC" id="6.1.1.6"/>
    </reaction>
</comment>
<keyword evidence="10 13" id="KW-0648">Protein biosynthesis</keyword>
<comment type="subcellular location">
    <subcellularLocation>
        <location evidence="1 13">Cytoplasm</location>
    </subcellularLocation>
</comment>
<feature type="binding site" evidence="13">
    <location>
        <position position="411"/>
    </location>
    <ligand>
        <name>Mg(2+)</name>
        <dbReference type="ChEBI" id="CHEBI:18420"/>
        <label>2</label>
    </ligand>
</feature>
<protein>
    <recommendedName>
        <fullName evidence="13">Lysine--tRNA ligase</fullName>
        <ecNumber evidence="13">6.1.1.6</ecNumber>
    </recommendedName>
    <alternativeName>
        <fullName evidence="13">Lysyl-tRNA synthetase</fullName>
        <shortName evidence="13">LysRS</shortName>
    </alternativeName>
</protein>
<dbReference type="Gene3D" id="2.40.50.140">
    <property type="entry name" value="Nucleic acid-binding proteins"/>
    <property type="match status" value="1"/>
</dbReference>
<dbReference type="AlphaFoldDB" id="A0A1Q2KUD4"/>
<keyword evidence="11 13" id="KW-0030">Aminoacyl-tRNA synthetase</keyword>
<sequence>MSEELNDQLVVRREKMQEFRERGMDPFGKRFERSHSTAQIKEQFDQFTKEELAETPHEVIIAGRIMTKRGKGKAGFAHLQDLAGQIQIYVRQDTVGEEIYELFNTADLGDIVGVKGTVFKTKVGELSVKATEVEFLSKALRPLPDKFHGLKDVEQRYRQRYLDLIVSEESKETFILRSRIIQSMRRYLDDAGFLEVETPMLHSIAGGAAARPFITHHNALDMALYVRIAIELHLKRLIVGGLEKVYEIGRVFRNEGISTRHNPEFTMLELYEAYADFEDVMNLTENLVAHISQEVLGTTTVRYGDDEINLAPGWERLHMADAVQKYTGADFWQQLSLAEARALAKEHGVEIKDTMEVGHILNEFFEQKVEEELVQPTFVYGHPVEISPLAKKNPEDDRFTDRFELFIVRREHANAFTELNDPIDQRERFEAQLAEKAAGNDEAHEMDEDFIEALEYGMPPTGGLGIGVDRLVMLLTNSASIRDVLLFPQMRPRD</sequence>
<dbReference type="Gene3D" id="3.30.930.10">
    <property type="entry name" value="Bira Bifunctional Protein, Domain 2"/>
    <property type="match status" value="1"/>
</dbReference>
<dbReference type="GO" id="GO:0000049">
    <property type="term" value="F:tRNA binding"/>
    <property type="evidence" value="ECO:0007669"/>
    <property type="project" value="TreeGrafter"/>
</dbReference>
<dbReference type="KEGG" id="pmar:B0X71_00340"/>